<organism evidence="1 2">
    <name type="scientific">Polyrhizophydium stewartii</name>
    <dbReference type="NCBI Taxonomy" id="2732419"/>
    <lineage>
        <taxon>Eukaryota</taxon>
        <taxon>Fungi</taxon>
        <taxon>Fungi incertae sedis</taxon>
        <taxon>Chytridiomycota</taxon>
        <taxon>Chytridiomycota incertae sedis</taxon>
        <taxon>Chytridiomycetes</taxon>
        <taxon>Rhizophydiales</taxon>
        <taxon>Rhizophydiales incertae sedis</taxon>
        <taxon>Polyrhizophydium</taxon>
    </lineage>
</organism>
<proteinExistence type="predicted"/>
<gene>
    <name evidence="1" type="ORF">HK105_200265</name>
</gene>
<dbReference type="Gene3D" id="3.80.10.10">
    <property type="entry name" value="Ribonuclease Inhibitor"/>
    <property type="match status" value="2"/>
</dbReference>
<dbReference type="EMBL" id="JADGIZ020000001">
    <property type="protein sequence ID" value="KAL2920198.1"/>
    <property type="molecule type" value="Genomic_DNA"/>
</dbReference>
<dbReference type="Proteomes" id="UP001527925">
    <property type="component" value="Unassembled WGS sequence"/>
</dbReference>
<dbReference type="SMART" id="SM00367">
    <property type="entry name" value="LRR_CC"/>
    <property type="match status" value="4"/>
</dbReference>
<dbReference type="InterPro" id="IPR006553">
    <property type="entry name" value="Leu-rich_rpt_Cys-con_subtyp"/>
</dbReference>
<accession>A0ABR4NKY4</accession>
<comment type="caution">
    <text evidence="1">The sequence shown here is derived from an EMBL/GenBank/DDBJ whole genome shotgun (WGS) entry which is preliminary data.</text>
</comment>
<keyword evidence="2" id="KW-1185">Reference proteome</keyword>
<protein>
    <recommendedName>
        <fullName evidence="3">F-box domain-containing protein</fullName>
    </recommendedName>
</protein>
<dbReference type="PANTHER" id="PTHR13318">
    <property type="entry name" value="PARTNER OF PAIRED, ISOFORM B-RELATED"/>
    <property type="match status" value="1"/>
</dbReference>
<dbReference type="SUPFAM" id="SSF52047">
    <property type="entry name" value="RNI-like"/>
    <property type="match status" value="2"/>
</dbReference>
<dbReference type="PANTHER" id="PTHR13318:SF190">
    <property type="entry name" value="PARTNER OF PAIRED, ISOFORM B"/>
    <property type="match status" value="1"/>
</dbReference>
<evidence type="ECO:0000313" key="2">
    <source>
        <dbReference type="Proteomes" id="UP001527925"/>
    </source>
</evidence>
<evidence type="ECO:0000313" key="1">
    <source>
        <dbReference type="EMBL" id="KAL2920198.1"/>
    </source>
</evidence>
<dbReference type="InterPro" id="IPR032675">
    <property type="entry name" value="LRR_dom_sf"/>
</dbReference>
<sequence length="570" mass="60102">MASRAASLPTELLLLIVAAAPERERPARALASLAAINRHWRRCLTPALWAALVLRPHFVSAPAFAAWMHTTLDSAHLLAAVRSLSVVQPLHAARDHTALILALLSALADRPAASGARRLRSLSLCGLNLSTLERVAPLVSPELAVLHIAHAHVPAHDLKTVLLPRCSSLVALRLEHVSTLDDLGVLSVAFSCPALASVSFAGCQHVTDLGIKAIAESCPRITSIDVSGTGISVAAVFAIADRCGRRLEHLAVAGCALRKADTRMLAAALAGLVTIQSLDVSCTSAGWPALAIASVPLVPTDTSFSSLALDDPFGTVPLLPPHAVPLPPGAAPFHSVPTLADAPTHSPLQMHASVSASGDSPVASYPTISHSQTSIYAHTLPHPPSPTQFPNLTSLRIGFHGFLDESDCRRLFSRLGAPLKRLWFADITPLSPRALKCILERCRGLTHLHLPSLSPIIAPSNTLLNPSALIMIPSKCGRTLTHLSLVGHAVSADVLRALALACADLVALDISLARRTDPPLDATAIRDFVAACRKIEVIGIAGIGLDTKSIKMLQRTFPCVHFDLAMAAVE</sequence>
<name>A0ABR4NKY4_9FUNG</name>
<reference evidence="1 2" key="1">
    <citation type="submission" date="2023-09" db="EMBL/GenBank/DDBJ databases">
        <title>Pangenome analysis of Batrachochytrium dendrobatidis and related Chytrids.</title>
        <authorList>
            <person name="Yacoub M.N."/>
            <person name="Stajich J.E."/>
            <person name="James T.Y."/>
        </authorList>
    </citation>
    <scope>NUCLEOTIDE SEQUENCE [LARGE SCALE GENOMIC DNA]</scope>
    <source>
        <strain evidence="1 2">JEL0888</strain>
    </source>
</reference>
<evidence type="ECO:0008006" key="3">
    <source>
        <dbReference type="Google" id="ProtNLM"/>
    </source>
</evidence>